<reference evidence="1" key="1">
    <citation type="journal article" date="2023" name="Science">
        <title>Elucidation of the pathway for biosynthesis of saponin adjuvants from the soapbark tree.</title>
        <authorList>
            <person name="Reed J."/>
            <person name="Orme A."/>
            <person name="El-Demerdash A."/>
            <person name="Owen C."/>
            <person name="Martin L.B.B."/>
            <person name="Misra R.C."/>
            <person name="Kikuchi S."/>
            <person name="Rejzek M."/>
            <person name="Martin A.C."/>
            <person name="Harkess A."/>
            <person name="Leebens-Mack J."/>
            <person name="Louveau T."/>
            <person name="Stephenson M.J."/>
            <person name="Osbourn A."/>
        </authorList>
    </citation>
    <scope>NUCLEOTIDE SEQUENCE</scope>
    <source>
        <strain evidence="1">S10</strain>
    </source>
</reference>
<evidence type="ECO:0000313" key="1">
    <source>
        <dbReference type="EMBL" id="KAJ7957495.1"/>
    </source>
</evidence>
<comment type="caution">
    <text evidence="1">The sequence shown here is derived from an EMBL/GenBank/DDBJ whole genome shotgun (WGS) entry which is preliminary data.</text>
</comment>
<keyword evidence="2" id="KW-1185">Reference proteome</keyword>
<dbReference type="SUPFAM" id="SSF50729">
    <property type="entry name" value="PH domain-like"/>
    <property type="match status" value="1"/>
</dbReference>
<proteinExistence type="predicted"/>
<sequence length="105" mass="11651">MASNGASTAASDTENSLERIKRQLASGFHRNLLQGPFLKRSETLRKWNDRWVILDPTTGRMEYKMRKNESTVKADSSGGGVTELWISNPSASHAFVKSVTLIPSK</sequence>
<dbReference type="EMBL" id="JARAOO010000009">
    <property type="protein sequence ID" value="KAJ7957495.1"/>
    <property type="molecule type" value="Genomic_DNA"/>
</dbReference>
<evidence type="ECO:0000313" key="2">
    <source>
        <dbReference type="Proteomes" id="UP001163823"/>
    </source>
</evidence>
<name>A0AAD7PJX5_QUISA</name>
<dbReference type="KEGG" id="qsa:O6P43_023795"/>
<accession>A0AAD7PJX5</accession>
<organism evidence="1 2">
    <name type="scientific">Quillaja saponaria</name>
    <name type="common">Soap bark tree</name>
    <dbReference type="NCBI Taxonomy" id="32244"/>
    <lineage>
        <taxon>Eukaryota</taxon>
        <taxon>Viridiplantae</taxon>
        <taxon>Streptophyta</taxon>
        <taxon>Embryophyta</taxon>
        <taxon>Tracheophyta</taxon>
        <taxon>Spermatophyta</taxon>
        <taxon>Magnoliopsida</taxon>
        <taxon>eudicotyledons</taxon>
        <taxon>Gunneridae</taxon>
        <taxon>Pentapetalae</taxon>
        <taxon>rosids</taxon>
        <taxon>fabids</taxon>
        <taxon>Fabales</taxon>
        <taxon>Quillajaceae</taxon>
        <taxon>Quillaja</taxon>
    </lineage>
</organism>
<dbReference type="Proteomes" id="UP001163823">
    <property type="component" value="Chromosome 9"/>
</dbReference>
<dbReference type="AlphaFoldDB" id="A0AAD7PJX5"/>
<protein>
    <submittedName>
        <fullName evidence="1">Pleckstrin-like (PH) domain protein</fullName>
    </submittedName>
</protein>
<gene>
    <name evidence="1" type="ORF">O6P43_023795</name>
</gene>